<accession>A0A7Z9E024</accession>
<organism evidence="1 2">
    <name type="scientific">Planktothrix paucivesiculata PCC 9631</name>
    <dbReference type="NCBI Taxonomy" id="671071"/>
    <lineage>
        <taxon>Bacteria</taxon>
        <taxon>Bacillati</taxon>
        <taxon>Cyanobacteriota</taxon>
        <taxon>Cyanophyceae</taxon>
        <taxon>Oscillatoriophycideae</taxon>
        <taxon>Oscillatoriales</taxon>
        <taxon>Microcoleaceae</taxon>
        <taxon>Planktothrix</taxon>
    </lineage>
</organism>
<reference evidence="1" key="1">
    <citation type="submission" date="2019-10" db="EMBL/GenBank/DDBJ databases">
        <authorList>
            <consortium name="Genoscope - CEA"/>
            <person name="William W."/>
        </authorList>
    </citation>
    <scope>NUCLEOTIDE SEQUENCE [LARGE SCALE GENOMIC DNA]</scope>
    <source>
        <strain evidence="1">BBR_PRJEB10994</strain>
    </source>
</reference>
<dbReference type="Proteomes" id="UP000182190">
    <property type="component" value="Unassembled WGS sequence"/>
</dbReference>
<proteinExistence type="predicted"/>
<gene>
    <name evidence="1" type="ORF">PL9631_160001</name>
</gene>
<name>A0A7Z9E024_9CYAN</name>
<dbReference type="AlphaFoldDB" id="A0A7Z9E024"/>
<dbReference type="OrthoDB" id="4869430at2"/>
<evidence type="ECO:0000313" key="2">
    <source>
        <dbReference type="Proteomes" id="UP000182190"/>
    </source>
</evidence>
<comment type="caution">
    <text evidence="1">The sequence shown here is derived from an EMBL/GenBank/DDBJ whole genome shotgun (WGS) entry which is preliminary data.</text>
</comment>
<evidence type="ECO:0000313" key="1">
    <source>
        <dbReference type="EMBL" id="VXD15704.1"/>
    </source>
</evidence>
<dbReference type="EMBL" id="CZCS02000068">
    <property type="protein sequence ID" value="VXD15704.1"/>
    <property type="molecule type" value="Genomic_DNA"/>
</dbReference>
<protein>
    <submittedName>
        <fullName evidence="1">Uncharacterized protein</fullName>
    </submittedName>
</protein>
<dbReference type="RefSeq" id="WP_083616493.1">
    <property type="nucleotide sequence ID" value="NZ_LR734985.1"/>
</dbReference>
<sequence length="72" mass="7953">MSITVTGIIERKGFGFGTWALVTDDKTYELHKPPKELQKSGSKVTVQGQIREDIMTLAMIGPVLEITSFEIA</sequence>
<keyword evidence="2" id="KW-1185">Reference proteome</keyword>